<dbReference type="GO" id="GO:0005737">
    <property type="term" value="C:cytoplasm"/>
    <property type="evidence" value="ECO:0007669"/>
    <property type="project" value="TreeGrafter"/>
</dbReference>
<dbReference type="eggNOG" id="COG0285">
    <property type="taxonomic scope" value="Bacteria"/>
</dbReference>
<dbReference type="SUPFAM" id="SSF53244">
    <property type="entry name" value="MurD-like peptide ligases, peptide-binding domain"/>
    <property type="match status" value="1"/>
</dbReference>
<evidence type="ECO:0000256" key="2">
    <source>
        <dbReference type="ARBA" id="ARBA00004799"/>
    </source>
</evidence>
<keyword evidence="11 21" id="KW-0067">ATP-binding</keyword>
<keyword evidence="9" id="KW-0479">Metal-binding</keyword>
<evidence type="ECO:0000256" key="4">
    <source>
        <dbReference type="ARBA" id="ARBA00008276"/>
    </source>
</evidence>
<dbReference type="GO" id="GO:0046656">
    <property type="term" value="P:folic acid biosynthetic process"/>
    <property type="evidence" value="ECO:0007669"/>
    <property type="project" value="UniProtKB-KW"/>
</dbReference>
<evidence type="ECO:0000256" key="12">
    <source>
        <dbReference type="ARBA" id="ARBA00022842"/>
    </source>
</evidence>
<gene>
    <name evidence="23" type="ORF">C41B8_02067</name>
</gene>
<organism evidence="23 24">
    <name type="scientific">Salinisphaera hydrothermalis (strain C41B8)</name>
    <dbReference type="NCBI Taxonomy" id="1304275"/>
    <lineage>
        <taxon>Bacteria</taxon>
        <taxon>Pseudomonadati</taxon>
        <taxon>Pseudomonadota</taxon>
        <taxon>Gammaproteobacteria</taxon>
        <taxon>Salinisphaerales</taxon>
        <taxon>Salinisphaeraceae</taxon>
        <taxon>Salinisphaera</taxon>
    </lineage>
</organism>
<dbReference type="NCBIfam" id="TIGR01499">
    <property type="entry name" value="folC"/>
    <property type="match status" value="1"/>
</dbReference>
<keyword evidence="24" id="KW-1185">Reference proteome</keyword>
<proteinExistence type="inferred from homology"/>
<dbReference type="GO" id="GO:0046872">
    <property type="term" value="F:metal ion binding"/>
    <property type="evidence" value="ECO:0007669"/>
    <property type="project" value="UniProtKB-KW"/>
</dbReference>
<dbReference type="InterPro" id="IPR036615">
    <property type="entry name" value="Mur_ligase_C_dom_sf"/>
</dbReference>
<keyword evidence="10 21" id="KW-0547">Nucleotide-binding</keyword>
<protein>
    <recommendedName>
        <fullName evidence="7">Dihydrofolate synthase/folylpolyglutamate synthase</fullName>
        <ecNumber evidence="5">6.3.2.12</ecNumber>
        <ecNumber evidence="6">6.3.2.17</ecNumber>
    </recommendedName>
    <alternativeName>
        <fullName evidence="16">Folylpoly-gamma-glutamate synthetase-dihydrofolate synthetase</fullName>
    </alternativeName>
    <alternativeName>
        <fullName evidence="14">Folylpolyglutamate synthetase</fullName>
    </alternativeName>
    <alternativeName>
        <fullName evidence="15">Tetrahydrofolylpolyglutamate synthase</fullName>
    </alternativeName>
</protein>
<comment type="catalytic activity">
    <reaction evidence="20">
        <text>7,8-dihydropteroate + L-glutamate + ATP = 7,8-dihydrofolate + ADP + phosphate + H(+)</text>
        <dbReference type="Rhea" id="RHEA:23584"/>
        <dbReference type="ChEBI" id="CHEBI:15378"/>
        <dbReference type="ChEBI" id="CHEBI:17839"/>
        <dbReference type="ChEBI" id="CHEBI:29985"/>
        <dbReference type="ChEBI" id="CHEBI:30616"/>
        <dbReference type="ChEBI" id="CHEBI:43474"/>
        <dbReference type="ChEBI" id="CHEBI:57451"/>
        <dbReference type="ChEBI" id="CHEBI:456216"/>
        <dbReference type="EC" id="6.3.2.12"/>
    </reaction>
</comment>
<evidence type="ECO:0000256" key="8">
    <source>
        <dbReference type="ARBA" id="ARBA00022598"/>
    </source>
</evidence>
<dbReference type="GO" id="GO:0005524">
    <property type="term" value="F:ATP binding"/>
    <property type="evidence" value="ECO:0007669"/>
    <property type="project" value="UniProtKB-KW"/>
</dbReference>
<dbReference type="Gene3D" id="3.90.190.20">
    <property type="entry name" value="Mur ligase, C-terminal domain"/>
    <property type="match status" value="1"/>
</dbReference>
<dbReference type="Proteomes" id="UP000028302">
    <property type="component" value="Unassembled WGS sequence"/>
</dbReference>
<dbReference type="PANTHER" id="PTHR11136:SF0">
    <property type="entry name" value="DIHYDROFOLATE SYNTHETASE-RELATED"/>
    <property type="match status" value="1"/>
</dbReference>
<evidence type="ECO:0000256" key="14">
    <source>
        <dbReference type="ARBA" id="ARBA00030048"/>
    </source>
</evidence>
<evidence type="ECO:0000256" key="10">
    <source>
        <dbReference type="ARBA" id="ARBA00022741"/>
    </source>
</evidence>
<dbReference type="SUPFAM" id="SSF53623">
    <property type="entry name" value="MurD-like peptide ligases, catalytic domain"/>
    <property type="match status" value="1"/>
</dbReference>
<dbReference type="NCBIfam" id="NF008101">
    <property type="entry name" value="PRK10846.1"/>
    <property type="match status" value="1"/>
</dbReference>
<comment type="similarity">
    <text evidence="4 21">Belongs to the folylpolyglutamate synthase family.</text>
</comment>
<dbReference type="RefSeq" id="WP_051882755.1">
    <property type="nucleotide sequence ID" value="NZ_APNK01000002.1"/>
</dbReference>
<evidence type="ECO:0000256" key="5">
    <source>
        <dbReference type="ARBA" id="ARBA00013023"/>
    </source>
</evidence>
<evidence type="ECO:0000256" key="18">
    <source>
        <dbReference type="ARBA" id="ARBA00047808"/>
    </source>
</evidence>
<evidence type="ECO:0000256" key="9">
    <source>
        <dbReference type="ARBA" id="ARBA00022723"/>
    </source>
</evidence>
<comment type="caution">
    <text evidence="23">The sequence shown here is derived from an EMBL/GenBank/DDBJ whole genome shotgun (WGS) entry which is preliminary data.</text>
</comment>
<dbReference type="PIRSF" id="PIRSF001563">
    <property type="entry name" value="Folylpolyglu_synth"/>
    <property type="match status" value="1"/>
</dbReference>
<evidence type="ECO:0000256" key="19">
    <source>
        <dbReference type="ARBA" id="ARBA00049035"/>
    </source>
</evidence>
<evidence type="ECO:0000256" key="17">
    <source>
        <dbReference type="ARBA" id="ARBA00047493"/>
    </source>
</evidence>
<dbReference type="GO" id="GO:0046654">
    <property type="term" value="P:tetrahydrofolate biosynthetic process"/>
    <property type="evidence" value="ECO:0007669"/>
    <property type="project" value="UniProtKB-UniPathway"/>
</dbReference>
<comment type="pathway">
    <text evidence="2">Cofactor biosynthesis; tetrahydrofolate biosynthesis; 7,8-dihydrofolate from 2-amino-4-hydroxy-6-hydroxymethyl-7,8-dihydropteridine diphosphate and 4-aminobenzoate: step 2/2.</text>
</comment>
<sequence>MSNGEALGAAPARRTLGEWLDYQLAIHPREIELGLDRVREVAARLNLLAPKHTTITVAGTNGKGSCVALVCGLIGDSARVGAYTSPHLWRYNERIAIDGEPVGDEEIVAAFEAIEVARGDISLTFFEFGTLAALLIFQRAAVAVAVLEVGLGGRLDAVNILDADVALITQIGLDHTDWLGDTRDDIGREKAGIMRRERPVFCGDRNPPASIAATASACGADLACLGRDFELTSAGERWLWSNEQQQFNVPAHADVHADNLAVAIAGVLAAGYEPTPFDIERACARQALLPGRREVIDGPIPIIYDVGHNDDAVALLVESLRQRPAAGRTHVVLGMLADKPVESVGHRLMRTADALYPAGLADVSPRGLSGDALAARLGHAGTVYAHPRDAFAAARQAANPGDRIVVCGSFFTVAQARRPES</sequence>
<feature type="domain" description="Mur ligase C-terminal" evidence="22">
    <location>
        <begin position="291"/>
        <end position="410"/>
    </location>
</feature>
<evidence type="ECO:0000256" key="21">
    <source>
        <dbReference type="PIRNR" id="PIRNR001563"/>
    </source>
</evidence>
<dbReference type="Gene3D" id="3.40.1190.10">
    <property type="entry name" value="Mur-like, catalytic domain"/>
    <property type="match status" value="1"/>
</dbReference>
<keyword evidence="12" id="KW-0460">Magnesium</keyword>
<dbReference type="EC" id="6.3.2.12" evidence="5"/>
<dbReference type="EMBL" id="APNK01000002">
    <property type="protein sequence ID" value="KEZ78877.1"/>
    <property type="molecule type" value="Genomic_DNA"/>
</dbReference>
<dbReference type="GO" id="GO:0008841">
    <property type="term" value="F:dihydrofolate synthase activity"/>
    <property type="evidence" value="ECO:0007669"/>
    <property type="project" value="UniProtKB-EC"/>
</dbReference>
<evidence type="ECO:0000256" key="11">
    <source>
        <dbReference type="ARBA" id="ARBA00022840"/>
    </source>
</evidence>
<evidence type="ECO:0000256" key="7">
    <source>
        <dbReference type="ARBA" id="ARBA00019357"/>
    </source>
</evidence>
<dbReference type="UniPathway" id="UPA00077">
    <property type="reaction ID" value="UER00157"/>
</dbReference>
<dbReference type="InterPro" id="IPR004101">
    <property type="entry name" value="Mur_ligase_C"/>
</dbReference>
<evidence type="ECO:0000256" key="1">
    <source>
        <dbReference type="ARBA" id="ARBA00002714"/>
    </source>
</evidence>
<dbReference type="PATRIC" id="fig|1304275.5.peg.418"/>
<dbReference type="AlphaFoldDB" id="A0A084IQ93"/>
<evidence type="ECO:0000256" key="15">
    <source>
        <dbReference type="ARBA" id="ARBA00030592"/>
    </source>
</evidence>
<evidence type="ECO:0000313" key="23">
    <source>
        <dbReference type="EMBL" id="KEZ78877.1"/>
    </source>
</evidence>
<dbReference type="Pfam" id="PF02875">
    <property type="entry name" value="Mur_ligase_C"/>
    <property type="match status" value="1"/>
</dbReference>
<evidence type="ECO:0000313" key="24">
    <source>
        <dbReference type="Proteomes" id="UP000028302"/>
    </source>
</evidence>
<dbReference type="STRING" id="1304275.C41B8_02067"/>
<accession>A0A084IQ93</accession>
<dbReference type="InterPro" id="IPR001645">
    <property type="entry name" value="Folylpolyglutamate_synth"/>
</dbReference>
<reference evidence="23 24" key="1">
    <citation type="submission" date="2013-03" db="EMBL/GenBank/DDBJ databases">
        <title>Salinisphaera hydrothermalis C41B8 Genome Sequencing.</title>
        <authorList>
            <person name="Li C."/>
            <person name="Lai Q."/>
            <person name="Shao Z."/>
        </authorList>
    </citation>
    <scope>NUCLEOTIDE SEQUENCE [LARGE SCALE GENOMIC DNA]</scope>
    <source>
        <strain evidence="23 24">C41B8</strain>
    </source>
</reference>
<evidence type="ECO:0000256" key="3">
    <source>
        <dbReference type="ARBA" id="ARBA00005150"/>
    </source>
</evidence>
<evidence type="ECO:0000259" key="22">
    <source>
        <dbReference type="Pfam" id="PF02875"/>
    </source>
</evidence>
<keyword evidence="8 21" id="KW-0436">Ligase</keyword>
<comment type="function">
    <text evidence="1">Functions in two distinct reactions of the de novo folate biosynthetic pathway. Catalyzes the addition of a glutamate residue to dihydropteroate (7,8-dihydropteroate or H2Pte) to form dihydrofolate (7,8-dihydrofolate monoglutamate or H2Pte-Glu). Also catalyzes successive additions of L-glutamate to tetrahydrofolate or 10-formyltetrahydrofolate or 5,10-methylenetetrahydrofolate, leading to folylpolyglutamate derivatives.</text>
</comment>
<evidence type="ECO:0000256" key="20">
    <source>
        <dbReference type="ARBA" id="ARBA00049161"/>
    </source>
</evidence>
<comment type="pathway">
    <text evidence="3">Cofactor biosynthesis; tetrahydrofolylpolyglutamate biosynthesis.</text>
</comment>
<dbReference type="EC" id="6.3.2.17" evidence="6"/>
<dbReference type="InterPro" id="IPR036565">
    <property type="entry name" value="Mur-like_cat_sf"/>
</dbReference>
<evidence type="ECO:0000256" key="13">
    <source>
        <dbReference type="ARBA" id="ARBA00022909"/>
    </source>
</evidence>
<comment type="catalytic activity">
    <reaction evidence="18">
        <text>10-formyltetrahydrofolyl-(gamma-L-Glu)(n) + L-glutamate + ATP = 10-formyltetrahydrofolyl-(gamma-L-Glu)(n+1) + ADP + phosphate + H(+)</text>
        <dbReference type="Rhea" id="RHEA:51904"/>
        <dbReference type="Rhea" id="RHEA-COMP:13088"/>
        <dbReference type="Rhea" id="RHEA-COMP:14300"/>
        <dbReference type="ChEBI" id="CHEBI:15378"/>
        <dbReference type="ChEBI" id="CHEBI:29985"/>
        <dbReference type="ChEBI" id="CHEBI:30616"/>
        <dbReference type="ChEBI" id="CHEBI:43474"/>
        <dbReference type="ChEBI" id="CHEBI:134413"/>
        <dbReference type="ChEBI" id="CHEBI:456216"/>
        <dbReference type="EC" id="6.3.2.17"/>
    </reaction>
</comment>
<comment type="catalytic activity">
    <reaction evidence="19">
        <text>(6R)-5,10-methylenetetrahydrofolyl-(gamma-L-Glu)(n) + L-glutamate + ATP = (6R)-5,10-methylenetetrahydrofolyl-(gamma-L-Glu)(n+1) + ADP + phosphate + H(+)</text>
        <dbReference type="Rhea" id="RHEA:51912"/>
        <dbReference type="Rhea" id="RHEA-COMP:13257"/>
        <dbReference type="Rhea" id="RHEA-COMP:13258"/>
        <dbReference type="ChEBI" id="CHEBI:15378"/>
        <dbReference type="ChEBI" id="CHEBI:29985"/>
        <dbReference type="ChEBI" id="CHEBI:30616"/>
        <dbReference type="ChEBI" id="CHEBI:43474"/>
        <dbReference type="ChEBI" id="CHEBI:136572"/>
        <dbReference type="ChEBI" id="CHEBI:456216"/>
        <dbReference type="EC" id="6.3.2.17"/>
    </reaction>
</comment>
<evidence type="ECO:0000256" key="6">
    <source>
        <dbReference type="ARBA" id="ARBA00013025"/>
    </source>
</evidence>
<comment type="catalytic activity">
    <reaction evidence="17">
        <text>(6S)-5,6,7,8-tetrahydrofolyl-(gamma-L-Glu)(n) + L-glutamate + ATP = (6S)-5,6,7,8-tetrahydrofolyl-(gamma-L-Glu)(n+1) + ADP + phosphate + H(+)</text>
        <dbReference type="Rhea" id="RHEA:10580"/>
        <dbReference type="Rhea" id="RHEA-COMP:14738"/>
        <dbReference type="Rhea" id="RHEA-COMP:14740"/>
        <dbReference type="ChEBI" id="CHEBI:15378"/>
        <dbReference type="ChEBI" id="CHEBI:29985"/>
        <dbReference type="ChEBI" id="CHEBI:30616"/>
        <dbReference type="ChEBI" id="CHEBI:43474"/>
        <dbReference type="ChEBI" id="CHEBI:141005"/>
        <dbReference type="ChEBI" id="CHEBI:456216"/>
        <dbReference type="EC" id="6.3.2.17"/>
    </reaction>
</comment>
<dbReference type="GO" id="GO:0004326">
    <property type="term" value="F:tetrahydrofolylpolyglutamate synthase activity"/>
    <property type="evidence" value="ECO:0007669"/>
    <property type="project" value="UniProtKB-EC"/>
</dbReference>
<name>A0A084IQ93_SALHC</name>
<keyword evidence="13" id="KW-0289">Folate biosynthesis</keyword>
<dbReference type="PANTHER" id="PTHR11136">
    <property type="entry name" value="FOLYLPOLYGLUTAMATE SYNTHASE-RELATED"/>
    <property type="match status" value="1"/>
</dbReference>
<evidence type="ECO:0000256" key="16">
    <source>
        <dbReference type="ARBA" id="ARBA00032510"/>
    </source>
</evidence>